<evidence type="ECO:0000259" key="11">
    <source>
        <dbReference type="PROSITE" id="PS50262"/>
    </source>
</evidence>
<keyword evidence="8" id="KW-0807">Transducer</keyword>
<comment type="similarity">
    <text evidence="2">Belongs to the G-protein coupled receptor 1 family.</text>
</comment>
<keyword evidence="4 10" id="KW-1133">Transmembrane helix</keyword>
<evidence type="ECO:0000256" key="8">
    <source>
        <dbReference type="ARBA" id="ARBA00023224"/>
    </source>
</evidence>
<comment type="caution">
    <text evidence="12">The sequence shown here is derived from an EMBL/GenBank/DDBJ whole genome shotgun (WGS) entry which is preliminary data.</text>
</comment>
<keyword evidence="7 12" id="KW-0675">Receptor</keyword>
<proteinExistence type="inferred from homology"/>
<dbReference type="PRINTS" id="PR01012">
    <property type="entry name" value="NRPEPTIDEYR"/>
</dbReference>
<dbReference type="PANTHER" id="PTHR45695:SF22">
    <property type="entry name" value="G-PROTEIN COUPLED RECEPTORS FAMILY 1 PROFILE DOMAIN-CONTAINING PROTEIN"/>
    <property type="match status" value="1"/>
</dbReference>
<dbReference type="SUPFAM" id="SSF81321">
    <property type="entry name" value="Family A G protein-coupled receptor-like"/>
    <property type="match status" value="1"/>
</dbReference>
<accession>A0A4E0RKK2</accession>
<dbReference type="GO" id="GO:0004983">
    <property type="term" value="F:neuropeptide Y receptor activity"/>
    <property type="evidence" value="ECO:0007669"/>
    <property type="project" value="InterPro"/>
</dbReference>
<dbReference type="Proteomes" id="UP000230066">
    <property type="component" value="Unassembled WGS sequence"/>
</dbReference>
<evidence type="ECO:0000256" key="5">
    <source>
        <dbReference type="ARBA" id="ARBA00023040"/>
    </source>
</evidence>
<feature type="transmembrane region" description="Helical" evidence="10">
    <location>
        <begin position="203"/>
        <end position="230"/>
    </location>
</feature>
<feature type="compositionally biased region" description="Polar residues" evidence="9">
    <location>
        <begin position="373"/>
        <end position="400"/>
    </location>
</feature>
<evidence type="ECO:0000256" key="6">
    <source>
        <dbReference type="ARBA" id="ARBA00023136"/>
    </source>
</evidence>
<feature type="transmembrane region" description="Helical" evidence="10">
    <location>
        <begin position="91"/>
        <end position="112"/>
    </location>
</feature>
<dbReference type="InterPro" id="IPR000276">
    <property type="entry name" value="GPCR_Rhodpsn"/>
</dbReference>
<dbReference type="PROSITE" id="PS50262">
    <property type="entry name" value="G_PROTEIN_RECEP_F1_2"/>
    <property type="match status" value="1"/>
</dbReference>
<evidence type="ECO:0000256" key="7">
    <source>
        <dbReference type="ARBA" id="ARBA00023170"/>
    </source>
</evidence>
<protein>
    <submittedName>
        <fullName evidence="12">Tachykinin peptides receptor 99D</fullName>
    </submittedName>
</protein>
<feature type="transmembrane region" description="Helical" evidence="10">
    <location>
        <begin position="132"/>
        <end position="156"/>
    </location>
</feature>
<evidence type="ECO:0000256" key="4">
    <source>
        <dbReference type="ARBA" id="ARBA00022989"/>
    </source>
</evidence>
<dbReference type="GO" id="GO:0005886">
    <property type="term" value="C:plasma membrane"/>
    <property type="evidence" value="ECO:0007669"/>
    <property type="project" value="TreeGrafter"/>
</dbReference>
<feature type="transmembrane region" description="Helical" evidence="10">
    <location>
        <begin position="54"/>
        <end position="71"/>
    </location>
</feature>
<keyword evidence="13" id="KW-1185">Reference proteome</keyword>
<comment type="subcellular location">
    <subcellularLocation>
        <location evidence="1">Membrane</location>
        <topology evidence="1">Multi-pass membrane protein</topology>
    </subcellularLocation>
</comment>
<keyword evidence="3 10" id="KW-0812">Transmembrane</keyword>
<dbReference type="EMBL" id="JXXN02000040">
    <property type="protein sequence ID" value="THD28926.1"/>
    <property type="molecule type" value="Genomic_DNA"/>
</dbReference>
<dbReference type="InterPro" id="IPR000611">
    <property type="entry name" value="NPY_rcpt"/>
</dbReference>
<dbReference type="InterPro" id="IPR017452">
    <property type="entry name" value="GPCR_Rhodpsn_7TM"/>
</dbReference>
<dbReference type="Gene3D" id="1.20.1070.10">
    <property type="entry name" value="Rhodopsin 7-helix transmembrane proteins"/>
    <property type="match status" value="1"/>
</dbReference>
<evidence type="ECO:0000313" key="13">
    <source>
        <dbReference type="Proteomes" id="UP000230066"/>
    </source>
</evidence>
<gene>
    <name evidence="12" type="ORF">D915_000218</name>
</gene>
<name>A0A4E0RKK2_FASHE</name>
<dbReference type="Pfam" id="PF00001">
    <property type="entry name" value="7tm_1"/>
    <property type="match status" value="1"/>
</dbReference>
<feature type="region of interest" description="Disordered" evidence="9">
    <location>
        <begin position="371"/>
        <end position="400"/>
    </location>
</feature>
<keyword evidence="6 10" id="KW-0472">Membrane</keyword>
<evidence type="ECO:0000256" key="1">
    <source>
        <dbReference type="ARBA" id="ARBA00004141"/>
    </source>
</evidence>
<dbReference type="PRINTS" id="PR00237">
    <property type="entry name" value="GPCRRHODOPSN"/>
</dbReference>
<dbReference type="PANTHER" id="PTHR45695">
    <property type="entry name" value="LEUCOKININ RECEPTOR-RELATED"/>
    <property type="match status" value="1"/>
</dbReference>
<evidence type="ECO:0000313" key="12">
    <source>
        <dbReference type="EMBL" id="THD28926.1"/>
    </source>
</evidence>
<feature type="domain" description="G-protein coupled receptors family 1 profile" evidence="11">
    <location>
        <begin position="34"/>
        <end position="310"/>
    </location>
</feature>
<feature type="transmembrane region" description="Helical" evidence="10">
    <location>
        <begin position="251"/>
        <end position="276"/>
    </location>
</feature>
<keyword evidence="5" id="KW-0297">G-protein coupled receptor</keyword>
<reference evidence="12" key="1">
    <citation type="submission" date="2019-03" db="EMBL/GenBank/DDBJ databases">
        <title>Improved annotation for the trematode Fasciola hepatica.</title>
        <authorList>
            <person name="Choi Y.-J."/>
            <person name="Martin J."/>
            <person name="Mitreva M."/>
        </authorList>
    </citation>
    <scope>NUCLEOTIDE SEQUENCE [LARGE SCALE GENOMIC DNA]</scope>
</reference>
<evidence type="ECO:0000256" key="9">
    <source>
        <dbReference type="SAM" id="MobiDB-lite"/>
    </source>
</evidence>
<evidence type="ECO:0000256" key="3">
    <source>
        <dbReference type="ARBA" id="ARBA00022692"/>
    </source>
</evidence>
<dbReference type="AlphaFoldDB" id="A0A4E0RKK2"/>
<feature type="transmembrane region" description="Helical" evidence="10">
    <location>
        <begin position="20"/>
        <end position="42"/>
    </location>
</feature>
<evidence type="ECO:0000256" key="2">
    <source>
        <dbReference type="ARBA" id="ARBA00010663"/>
    </source>
</evidence>
<feature type="transmembrane region" description="Helical" evidence="10">
    <location>
        <begin position="288"/>
        <end position="311"/>
    </location>
</feature>
<dbReference type="SMART" id="SM01381">
    <property type="entry name" value="7TM_GPCR_Srsx"/>
    <property type="match status" value="1"/>
</dbReference>
<sequence>MQENMNFTQAYFSTPSAIVISTMFSVLVVFSSVGNILVMYVILRNRGMRTVTNYFLFNLSAADLLTFLQILPNVHYVITENWVFGTWFCRLSQFFTAFNIAISVFTFIGITADRYTAIMFPLRPRARPRTTLCFIVLIWAVAFVVGLPGLVIAHVLPVSMYMNEKTNGTNNTSAWQTPYSDDEETRLQCVFTWSPEWGKAYDFTLFTLMYALPLVVLTATYVPISIRLWFHHEIGEVTRAQIANTRSKRRAVKMMCTVMIIFAICWLPYQLLFLLLRVSNEVQQCASIPVVFIMCYWLAMSNSVFNPIIYFTMNRRFRNGLFNLCSSIPCLRCVARSWHSRRKSQTVHDTFAARNSSCSMTEKQRAPLRYDNSRTGTLPYTSATRQDNTHDNTTNIGSLK</sequence>
<organism evidence="12 13">
    <name type="scientific">Fasciola hepatica</name>
    <name type="common">Liver fluke</name>
    <dbReference type="NCBI Taxonomy" id="6192"/>
    <lineage>
        <taxon>Eukaryota</taxon>
        <taxon>Metazoa</taxon>
        <taxon>Spiralia</taxon>
        <taxon>Lophotrochozoa</taxon>
        <taxon>Platyhelminthes</taxon>
        <taxon>Trematoda</taxon>
        <taxon>Digenea</taxon>
        <taxon>Plagiorchiida</taxon>
        <taxon>Echinostomata</taxon>
        <taxon>Echinostomatoidea</taxon>
        <taxon>Fasciolidae</taxon>
        <taxon>Fasciola</taxon>
    </lineage>
</organism>
<evidence type="ECO:0000256" key="10">
    <source>
        <dbReference type="SAM" id="Phobius"/>
    </source>
</evidence>